<proteinExistence type="predicted"/>
<dbReference type="SUPFAM" id="SSF55277">
    <property type="entry name" value="GYF domain"/>
    <property type="match status" value="1"/>
</dbReference>
<feature type="compositionally biased region" description="Pro residues" evidence="1">
    <location>
        <begin position="526"/>
        <end position="540"/>
    </location>
</feature>
<dbReference type="InterPro" id="IPR003169">
    <property type="entry name" value="GYF"/>
</dbReference>
<gene>
    <name evidence="3" type="ORF">CANARDRAFT_25669</name>
</gene>
<dbReference type="PANTHER" id="PTHR14445:SF36">
    <property type="entry name" value="FI03272P-RELATED"/>
    <property type="match status" value="1"/>
</dbReference>
<sequence>MSQSASHSTWTQSELKHNSSNPLSNFSDSTPTESDVQSPLTPHTNTGPLGNSENLPQDQDTEPAKVGYSVAEMLDVYHYMSANNKFTTLDSSTDRFRSSTLNTILHVDILNGGDRKPTENTVNERIPATIGSLSLNDQLEGSRSDISWQEQSSAIPESMMFSPKLNLDSNVHSGGHQISQHQFIDPMAHHQLLSGGQSQQPFNQSVPSMSMSQHVPSSHPHSLQHQQHQQQQQQNQPLIDPSQIEWQYLDAQNNIQGPFAASIMQEWYSLQYFALDLRIKRVGERAYKTLAEFMSEIGEFTVPFLVPLPAITSSHLPAPIGAHQQPGRPLLQTVSSLQNFNLSNNLFGASEPTSNFFGNAVNNLPHQSNGQSHWGTHATTGDDFLTGGGLYTNSPFLQHNQDINVGLPLQTDLNFALDHSSSLISAGLPSSASQEFTKDGDYNTPNSVVPNALYQTESESFNKESKAETFAVDSSLSTEAQIHQLLEKSAEQTIQQTIEEESASAVAPVSNSEGEKAKTPVVEPSVPAPLASPTPDPAPAPASTSASTAAPTPASAPVQAQSETPVPAQSPVTVPAPTAAATPAPTLQTRPKKLTSKQSATVIAPWATVKRTVEPAKSLREIQQEEAEKREKERELERKQEAESRALAQALYAEEEERAILELAAGSNNKNRVVAAKSSIALPATANWASPSASPAPARPIKSLAEIQKEEEALAAAAAASAQSKPLANQLSFASAVSAASEAPWTMAVSKKQAKPAPQQQHKITNKQTATLSPSLLRSVSASATIPVSTTSSLAKKPTVNFSSASASTQSVTASPLSFASATASSSSSVSPSRELLSWCRAQLQQLNSGVNKEDVLSIMLQFPTGSESQEIIADTIYSNSSVMDGRRFAAEFIKRKSHVEDIVKKQGLAFSWFDALRNSAKGDESDDWDMAFTKVVSKKNKRKN</sequence>
<dbReference type="Pfam" id="PF02213">
    <property type="entry name" value="GYF"/>
    <property type="match status" value="1"/>
</dbReference>
<accession>A0A1E4STB9</accession>
<feature type="region of interest" description="Disordered" evidence="1">
    <location>
        <begin position="745"/>
        <end position="770"/>
    </location>
</feature>
<dbReference type="Proteomes" id="UP000094801">
    <property type="component" value="Unassembled WGS sequence"/>
</dbReference>
<feature type="domain" description="GYF" evidence="2">
    <location>
        <begin position="243"/>
        <end position="291"/>
    </location>
</feature>
<evidence type="ECO:0000259" key="2">
    <source>
        <dbReference type="PROSITE" id="PS50829"/>
    </source>
</evidence>
<evidence type="ECO:0000313" key="3">
    <source>
        <dbReference type="EMBL" id="ODV82753.1"/>
    </source>
</evidence>
<feature type="region of interest" description="Disordered" evidence="1">
    <location>
        <begin position="499"/>
        <end position="601"/>
    </location>
</feature>
<dbReference type="PANTHER" id="PTHR14445">
    <property type="entry name" value="GRB10 INTERACTING GYF PROTEIN"/>
    <property type="match status" value="1"/>
</dbReference>
<feature type="region of interest" description="Disordered" evidence="1">
    <location>
        <begin position="1"/>
        <end position="61"/>
    </location>
</feature>
<organism evidence="3 4">
    <name type="scientific">[Candida] arabinofermentans NRRL YB-2248</name>
    <dbReference type="NCBI Taxonomy" id="983967"/>
    <lineage>
        <taxon>Eukaryota</taxon>
        <taxon>Fungi</taxon>
        <taxon>Dikarya</taxon>
        <taxon>Ascomycota</taxon>
        <taxon>Saccharomycotina</taxon>
        <taxon>Pichiomycetes</taxon>
        <taxon>Pichiales</taxon>
        <taxon>Pichiaceae</taxon>
        <taxon>Ogataea</taxon>
        <taxon>Ogataea/Candida clade</taxon>
    </lineage>
</organism>
<dbReference type="OrthoDB" id="48509at2759"/>
<dbReference type="STRING" id="983967.A0A1E4STB9"/>
<dbReference type="GO" id="GO:0005829">
    <property type="term" value="C:cytosol"/>
    <property type="evidence" value="ECO:0007669"/>
    <property type="project" value="TreeGrafter"/>
</dbReference>
<dbReference type="Gene3D" id="3.30.1490.40">
    <property type="match status" value="1"/>
</dbReference>
<feature type="region of interest" description="Disordered" evidence="1">
    <location>
        <begin position="193"/>
        <end position="237"/>
    </location>
</feature>
<protein>
    <recommendedName>
        <fullName evidence="2">GYF domain-containing protein</fullName>
    </recommendedName>
</protein>
<evidence type="ECO:0000256" key="1">
    <source>
        <dbReference type="SAM" id="MobiDB-lite"/>
    </source>
</evidence>
<feature type="compositionally biased region" description="Low complexity" evidence="1">
    <location>
        <begin position="564"/>
        <end position="586"/>
    </location>
</feature>
<dbReference type="InterPro" id="IPR035445">
    <property type="entry name" value="GYF-like_dom_sf"/>
</dbReference>
<dbReference type="SMART" id="SM00444">
    <property type="entry name" value="GYF"/>
    <property type="match status" value="1"/>
</dbReference>
<feature type="compositionally biased region" description="Low complexity" evidence="1">
    <location>
        <begin position="541"/>
        <end position="557"/>
    </location>
</feature>
<dbReference type="PROSITE" id="PS50829">
    <property type="entry name" value="GYF"/>
    <property type="match status" value="1"/>
</dbReference>
<name>A0A1E4STB9_9ASCO</name>
<feature type="region of interest" description="Disordered" evidence="1">
    <location>
        <begin position="614"/>
        <end position="644"/>
    </location>
</feature>
<feature type="compositionally biased region" description="Low complexity" evidence="1">
    <location>
        <begin position="204"/>
        <end position="237"/>
    </location>
</feature>
<keyword evidence="4" id="KW-1185">Reference proteome</keyword>
<feature type="compositionally biased region" description="Polar residues" evidence="1">
    <location>
        <begin position="1"/>
        <end position="58"/>
    </location>
</feature>
<evidence type="ECO:0000313" key="4">
    <source>
        <dbReference type="Proteomes" id="UP000094801"/>
    </source>
</evidence>
<feature type="compositionally biased region" description="Polar residues" evidence="1">
    <location>
        <begin position="194"/>
        <end position="203"/>
    </location>
</feature>
<dbReference type="EMBL" id="KV453875">
    <property type="protein sequence ID" value="ODV82753.1"/>
    <property type="molecule type" value="Genomic_DNA"/>
</dbReference>
<dbReference type="AlphaFoldDB" id="A0A1E4STB9"/>
<dbReference type="InterPro" id="IPR051640">
    <property type="entry name" value="GRB10-interact_GYF"/>
</dbReference>
<reference evidence="4" key="1">
    <citation type="submission" date="2016-04" db="EMBL/GenBank/DDBJ databases">
        <title>Comparative genomics of biotechnologically important yeasts.</title>
        <authorList>
            <consortium name="DOE Joint Genome Institute"/>
            <person name="Riley R."/>
            <person name="Haridas S."/>
            <person name="Wolfe K.H."/>
            <person name="Lopes M.R."/>
            <person name="Hittinger C.T."/>
            <person name="Goker M."/>
            <person name="Salamov A."/>
            <person name="Wisecaver J."/>
            <person name="Long T.M."/>
            <person name="Aerts A.L."/>
            <person name="Barry K."/>
            <person name="Choi C."/>
            <person name="Clum A."/>
            <person name="Coughlan A.Y."/>
            <person name="Deshpande S."/>
            <person name="Douglass A.P."/>
            <person name="Hanson S.J."/>
            <person name="Klenk H.-P."/>
            <person name="Labutti K."/>
            <person name="Lapidus A."/>
            <person name="Lindquist E."/>
            <person name="Lipzen A."/>
            <person name="Meier-Kolthoff J.P."/>
            <person name="Ohm R.A."/>
            <person name="Otillar R.P."/>
            <person name="Pangilinan J."/>
            <person name="Peng Y."/>
            <person name="Rokas A."/>
            <person name="Rosa C.A."/>
            <person name="Scheuner C."/>
            <person name="Sibirny A.A."/>
            <person name="Slot J.C."/>
            <person name="Stielow J.B."/>
            <person name="Sun H."/>
            <person name="Kurtzman C.P."/>
            <person name="Blackwell M."/>
            <person name="Grigoriev I.V."/>
            <person name="Jeffries T.W."/>
        </authorList>
    </citation>
    <scope>NUCLEOTIDE SEQUENCE [LARGE SCALE GENOMIC DNA]</scope>
    <source>
        <strain evidence="4">NRRL YB-2248</strain>
    </source>
</reference>